<dbReference type="Proteomes" id="UP000224080">
    <property type="component" value="Unassembled WGS sequence"/>
</dbReference>
<dbReference type="GO" id="GO:0005525">
    <property type="term" value="F:GTP binding"/>
    <property type="evidence" value="ECO:0007669"/>
    <property type="project" value="UniProtKB-KW"/>
</dbReference>
<evidence type="ECO:0000256" key="1">
    <source>
        <dbReference type="ARBA" id="ARBA00022741"/>
    </source>
</evidence>
<keyword evidence="1" id="KW-0547">Nucleotide-binding</keyword>
<dbReference type="AlphaFoldDB" id="A0A2B7WV39"/>
<dbReference type="GO" id="GO:0003924">
    <property type="term" value="F:GTPase activity"/>
    <property type="evidence" value="ECO:0007669"/>
    <property type="project" value="InterPro"/>
</dbReference>
<name>A0A2B7WV39_9EURO</name>
<dbReference type="Gene3D" id="3.40.50.300">
    <property type="entry name" value="P-loop containing nucleotide triphosphate hydrolases"/>
    <property type="match status" value="1"/>
</dbReference>
<dbReference type="InterPro" id="IPR027417">
    <property type="entry name" value="P-loop_NTPase"/>
</dbReference>
<accession>A0A2B7WV39</accession>
<dbReference type="PROSITE" id="PS51419">
    <property type="entry name" value="RAB"/>
    <property type="match status" value="1"/>
</dbReference>
<evidence type="ECO:0008006" key="6">
    <source>
        <dbReference type="Google" id="ProtNLM"/>
    </source>
</evidence>
<feature type="compositionally biased region" description="Basic and acidic residues" evidence="3">
    <location>
        <begin position="292"/>
        <end position="304"/>
    </location>
</feature>
<evidence type="ECO:0000313" key="5">
    <source>
        <dbReference type="Proteomes" id="UP000224080"/>
    </source>
</evidence>
<dbReference type="PROSITE" id="PS51421">
    <property type="entry name" value="RAS"/>
    <property type="match status" value="1"/>
</dbReference>
<dbReference type="OrthoDB" id="265044at2759"/>
<sequence length="327" mass="37082">MVLEDSYSVTRTVDGVPYFLALTDTAGQEEYRGLWASSNLKSDAFLLVYDITNASTLEALDYFVDMIDIEAEQRLETNARLMKEMGHIRHPGEEVAVGMAPPVRIMAGNKCDLKDARVVSASQGLEYARRRGCGFMETSAREMVNIEETFALIVRRVVEARRRHHLQQFPVRPQTHGHSSLAAHSLPQSLFARDLILASQTDSHSRTPALTAKEREITDNNNHNNNNEEPESSLQKPNQWQGLGRAISKRIRKMKSRDTADQSHKSPPSTARREKSISEVANPDSNNPPQPTRKERDDSVVVGHMDDRYEPEGAKKSWWTWLFCRNQ</sequence>
<dbReference type="Pfam" id="PF00071">
    <property type="entry name" value="Ras"/>
    <property type="match status" value="2"/>
</dbReference>
<evidence type="ECO:0000256" key="2">
    <source>
        <dbReference type="ARBA" id="ARBA00023134"/>
    </source>
</evidence>
<reference evidence="4 5" key="1">
    <citation type="submission" date="2017-10" db="EMBL/GenBank/DDBJ databases">
        <title>Comparative genomics in systemic dimorphic fungi from Ajellomycetaceae.</title>
        <authorList>
            <person name="Munoz J.F."/>
            <person name="Mcewen J.G."/>
            <person name="Clay O.K."/>
            <person name="Cuomo C.A."/>
        </authorList>
    </citation>
    <scope>NUCLEOTIDE SEQUENCE [LARGE SCALE GENOMIC DNA]</scope>
    <source>
        <strain evidence="4 5">UAMH130</strain>
    </source>
</reference>
<dbReference type="SMART" id="SM00175">
    <property type="entry name" value="RAB"/>
    <property type="match status" value="1"/>
</dbReference>
<dbReference type="PANTHER" id="PTHR24070">
    <property type="entry name" value="RAS, DI-RAS, AND RHEB FAMILY MEMBERS OF SMALL GTPASE SUPERFAMILY"/>
    <property type="match status" value="1"/>
</dbReference>
<dbReference type="InterPro" id="IPR001806">
    <property type="entry name" value="Small_GTPase"/>
</dbReference>
<dbReference type="SMART" id="SM00173">
    <property type="entry name" value="RAS"/>
    <property type="match status" value="1"/>
</dbReference>
<dbReference type="InterPro" id="IPR020849">
    <property type="entry name" value="Small_GTPase_Ras-type"/>
</dbReference>
<evidence type="ECO:0000313" key="4">
    <source>
        <dbReference type="EMBL" id="PGH00453.1"/>
    </source>
</evidence>
<dbReference type="STRING" id="2060905.A0A2B7WV39"/>
<keyword evidence="5" id="KW-1185">Reference proteome</keyword>
<proteinExistence type="predicted"/>
<comment type="caution">
    <text evidence="4">The sequence shown here is derived from an EMBL/GenBank/DDBJ whole genome shotgun (WGS) entry which is preliminary data.</text>
</comment>
<dbReference type="EMBL" id="PDNC01000085">
    <property type="protein sequence ID" value="PGH00453.1"/>
    <property type="molecule type" value="Genomic_DNA"/>
</dbReference>
<dbReference type="SMART" id="SM00174">
    <property type="entry name" value="RHO"/>
    <property type="match status" value="1"/>
</dbReference>
<protein>
    <recommendedName>
        <fullName evidence="6">Ras family, other</fullName>
    </recommendedName>
</protein>
<dbReference type="PRINTS" id="PR00449">
    <property type="entry name" value="RASTRNSFRMNG"/>
</dbReference>
<organism evidence="4 5">
    <name type="scientific">Blastomyces parvus</name>
    <dbReference type="NCBI Taxonomy" id="2060905"/>
    <lineage>
        <taxon>Eukaryota</taxon>
        <taxon>Fungi</taxon>
        <taxon>Dikarya</taxon>
        <taxon>Ascomycota</taxon>
        <taxon>Pezizomycotina</taxon>
        <taxon>Eurotiomycetes</taxon>
        <taxon>Eurotiomycetidae</taxon>
        <taxon>Onygenales</taxon>
        <taxon>Ajellomycetaceae</taxon>
        <taxon>Blastomyces</taxon>
    </lineage>
</organism>
<dbReference type="SUPFAM" id="SSF52540">
    <property type="entry name" value="P-loop containing nucleoside triphosphate hydrolases"/>
    <property type="match status" value="1"/>
</dbReference>
<dbReference type="GO" id="GO:0007165">
    <property type="term" value="P:signal transduction"/>
    <property type="evidence" value="ECO:0007669"/>
    <property type="project" value="InterPro"/>
</dbReference>
<feature type="region of interest" description="Disordered" evidence="3">
    <location>
        <begin position="201"/>
        <end position="304"/>
    </location>
</feature>
<evidence type="ECO:0000256" key="3">
    <source>
        <dbReference type="SAM" id="MobiDB-lite"/>
    </source>
</evidence>
<feature type="compositionally biased region" description="Polar residues" evidence="3">
    <location>
        <begin position="232"/>
        <end position="241"/>
    </location>
</feature>
<keyword evidence="2" id="KW-0342">GTP-binding</keyword>
<dbReference type="GO" id="GO:0016020">
    <property type="term" value="C:membrane"/>
    <property type="evidence" value="ECO:0007669"/>
    <property type="project" value="InterPro"/>
</dbReference>
<gene>
    <name evidence="4" type="ORF">GX51_05771</name>
</gene>